<protein>
    <recommendedName>
        <fullName evidence="4">Ecp2 effector protein domain-containing protein</fullName>
    </recommendedName>
</protein>
<evidence type="ECO:0008006" key="4">
    <source>
        <dbReference type="Google" id="ProtNLM"/>
    </source>
</evidence>
<evidence type="ECO:0000313" key="2">
    <source>
        <dbReference type="EMBL" id="KAF2211057.1"/>
    </source>
</evidence>
<reference evidence="2" key="1">
    <citation type="journal article" date="2020" name="Stud. Mycol.">
        <title>101 Dothideomycetes genomes: a test case for predicting lifestyles and emergence of pathogens.</title>
        <authorList>
            <person name="Haridas S."/>
            <person name="Albert R."/>
            <person name="Binder M."/>
            <person name="Bloem J."/>
            <person name="Labutti K."/>
            <person name="Salamov A."/>
            <person name="Andreopoulos B."/>
            <person name="Baker S."/>
            <person name="Barry K."/>
            <person name="Bills G."/>
            <person name="Bluhm B."/>
            <person name="Cannon C."/>
            <person name="Castanera R."/>
            <person name="Culley D."/>
            <person name="Daum C."/>
            <person name="Ezra D."/>
            <person name="Gonzalez J."/>
            <person name="Henrissat B."/>
            <person name="Kuo A."/>
            <person name="Liang C."/>
            <person name="Lipzen A."/>
            <person name="Lutzoni F."/>
            <person name="Magnuson J."/>
            <person name="Mondo S."/>
            <person name="Nolan M."/>
            <person name="Ohm R."/>
            <person name="Pangilinan J."/>
            <person name="Park H.-J."/>
            <person name="Ramirez L."/>
            <person name="Alfaro M."/>
            <person name="Sun H."/>
            <person name="Tritt A."/>
            <person name="Yoshinaga Y."/>
            <person name="Zwiers L.-H."/>
            <person name="Turgeon B."/>
            <person name="Goodwin S."/>
            <person name="Spatafora J."/>
            <person name="Crous P."/>
            <person name="Grigoriev I."/>
        </authorList>
    </citation>
    <scope>NUCLEOTIDE SEQUENCE</scope>
    <source>
        <strain evidence="2">SCOH1-5</strain>
    </source>
</reference>
<keyword evidence="1" id="KW-0732">Signal</keyword>
<keyword evidence="3" id="KW-1185">Reference proteome</keyword>
<evidence type="ECO:0000256" key="1">
    <source>
        <dbReference type="SAM" id="SignalP"/>
    </source>
</evidence>
<dbReference type="Proteomes" id="UP000799539">
    <property type="component" value="Unassembled WGS sequence"/>
</dbReference>
<dbReference type="EMBL" id="ML992678">
    <property type="protein sequence ID" value="KAF2211057.1"/>
    <property type="molecule type" value="Genomic_DNA"/>
</dbReference>
<dbReference type="AlphaFoldDB" id="A0A6A6FCE3"/>
<sequence>MHSHAILLPLLSVFLPPTTSHPTTSLQARQLPPPNTAVCTGVPSPVYFWAHYALHIGVPYAAGSGCGAIQNHLTSTLGSSPQPMCGINTVGVRGGRPVCNFKCVAEGGQEEGTILEFDVSLGQGDDVNKALGELYPMVGGGFQCPDVTS</sequence>
<dbReference type="OrthoDB" id="10548192at2759"/>
<accession>A0A6A6FCE3</accession>
<gene>
    <name evidence="2" type="ORF">CERZMDRAFT_98792</name>
</gene>
<evidence type="ECO:0000313" key="3">
    <source>
        <dbReference type="Proteomes" id="UP000799539"/>
    </source>
</evidence>
<feature type="chain" id="PRO_5025538004" description="Ecp2 effector protein domain-containing protein" evidence="1">
    <location>
        <begin position="21"/>
        <end position="149"/>
    </location>
</feature>
<organism evidence="2 3">
    <name type="scientific">Cercospora zeae-maydis SCOH1-5</name>
    <dbReference type="NCBI Taxonomy" id="717836"/>
    <lineage>
        <taxon>Eukaryota</taxon>
        <taxon>Fungi</taxon>
        <taxon>Dikarya</taxon>
        <taxon>Ascomycota</taxon>
        <taxon>Pezizomycotina</taxon>
        <taxon>Dothideomycetes</taxon>
        <taxon>Dothideomycetidae</taxon>
        <taxon>Mycosphaerellales</taxon>
        <taxon>Mycosphaerellaceae</taxon>
        <taxon>Cercospora</taxon>
    </lineage>
</organism>
<feature type="signal peptide" evidence="1">
    <location>
        <begin position="1"/>
        <end position="20"/>
    </location>
</feature>
<proteinExistence type="predicted"/>
<name>A0A6A6FCE3_9PEZI</name>